<organism evidence="5 6">
    <name type="scientific">Chryseobacterium paridis</name>
    <dbReference type="NCBI Taxonomy" id="2800328"/>
    <lineage>
        <taxon>Bacteria</taxon>
        <taxon>Pseudomonadati</taxon>
        <taxon>Bacteroidota</taxon>
        <taxon>Flavobacteriia</taxon>
        <taxon>Flavobacteriales</taxon>
        <taxon>Weeksellaceae</taxon>
        <taxon>Chryseobacterium group</taxon>
        <taxon>Chryseobacterium</taxon>
    </lineage>
</organism>
<dbReference type="Pfam" id="PF12833">
    <property type="entry name" value="HTH_18"/>
    <property type="match status" value="1"/>
</dbReference>
<evidence type="ECO:0000259" key="4">
    <source>
        <dbReference type="PROSITE" id="PS01124"/>
    </source>
</evidence>
<keyword evidence="6" id="KW-1185">Reference proteome</keyword>
<gene>
    <name evidence="5" type="ORF">JHL15_10000</name>
</gene>
<accession>A0ABS1FUJ3</accession>
<keyword evidence="2" id="KW-0238">DNA-binding</keyword>
<dbReference type="InterPro" id="IPR018060">
    <property type="entry name" value="HTH_AraC"/>
</dbReference>
<dbReference type="SUPFAM" id="SSF46689">
    <property type="entry name" value="Homeodomain-like"/>
    <property type="match status" value="1"/>
</dbReference>
<feature type="domain" description="HTH araC/xylS-type" evidence="4">
    <location>
        <begin position="183"/>
        <end position="281"/>
    </location>
</feature>
<proteinExistence type="predicted"/>
<dbReference type="SUPFAM" id="SSF51215">
    <property type="entry name" value="Regulatory protein AraC"/>
    <property type="match status" value="1"/>
</dbReference>
<comment type="caution">
    <text evidence="5">The sequence shown here is derived from an EMBL/GenBank/DDBJ whole genome shotgun (WGS) entry which is preliminary data.</text>
</comment>
<dbReference type="PANTHER" id="PTHR43280:SF32">
    <property type="entry name" value="TRANSCRIPTIONAL REGULATORY PROTEIN"/>
    <property type="match status" value="1"/>
</dbReference>
<keyword evidence="3" id="KW-0804">Transcription</keyword>
<dbReference type="RefSeq" id="WP_200245470.1">
    <property type="nucleotide sequence ID" value="NZ_JAENHK010000010.1"/>
</dbReference>
<dbReference type="Proteomes" id="UP000628669">
    <property type="component" value="Unassembled WGS sequence"/>
</dbReference>
<dbReference type="PROSITE" id="PS01124">
    <property type="entry name" value="HTH_ARAC_FAMILY_2"/>
    <property type="match status" value="1"/>
</dbReference>
<evidence type="ECO:0000256" key="1">
    <source>
        <dbReference type="ARBA" id="ARBA00023015"/>
    </source>
</evidence>
<dbReference type="EMBL" id="JAENHK010000010">
    <property type="protein sequence ID" value="MBK1896084.1"/>
    <property type="molecule type" value="Genomic_DNA"/>
</dbReference>
<dbReference type="Gene3D" id="1.10.10.60">
    <property type="entry name" value="Homeodomain-like"/>
    <property type="match status" value="1"/>
</dbReference>
<dbReference type="InterPro" id="IPR009057">
    <property type="entry name" value="Homeodomain-like_sf"/>
</dbReference>
<reference evidence="6" key="1">
    <citation type="submission" date="2021-01" db="EMBL/GenBank/DDBJ databases">
        <title>Genome public.</title>
        <authorList>
            <person name="Liu C."/>
            <person name="Sun Q."/>
        </authorList>
    </citation>
    <scope>NUCLEOTIDE SEQUENCE [LARGE SCALE GENOMIC DNA]</scope>
    <source>
        <strain evidence="6">YIM B02567</strain>
    </source>
</reference>
<dbReference type="InterPro" id="IPR037923">
    <property type="entry name" value="HTH-like"/>
</dbReference>
<dbReference type="PANTHER" id="PTHR43280">
    <property type="entry name" value="ARAC-FAMILY TRANSCRIPTIONAL REGULATOR"/>
    <property type="match status" value="1"/>
</dbReference>
<evidence type="ECO:0000313" key="6">
    <source>
        <dbReference type="Proteomes" id="UP000628669"/>
    </source>
</evidence>
<name>A0ABS1FUJ3_9FLAO</name>
<evidence type="ECO:0000313" key="5">
    <source>
        <dbReference type="EMBL" id="MBK1896084.1"/>
    </source>
</evidence>
<keyword evidence="1" id="KW-0805">Transcription regulation</keyword>
<evidence type="ECO:0000256" key="3">
    <source>
        <dbReference type="ARBA" id="ARBA00023163"/>
    </source>
</evidence>
<evidence type="ECO:0000256" key="2">
    <source>
        <dbReference type="ARBA" id="ARBA00023125"/>
    </source>
</evidence>
<sequence>MKSIPTHQLLDKTDKGFIIFPFTQEQIDSQRSELMGAHRDDHYIFFILLKGSASTVVDFEEKIIHANQLYYILPEQIHYRIQSSDASGWYIAVDPSLIETTCRNTFERWLGFPDPVDLISNDVRDYHELLTILHRRAINPSADSQNLKVLYALLHSFFEMAAATVQTSKDFEGNISRAAEISFEFKKYLNKHIRRYKSPSDYAGMLHISEPYLNESLNKYTGSSVSFWIRYKIIMEAKQLLYFSHMNVKQIANDLGFENHSYFSRFFAKETGMTALEFRKSFRNSNPVLSYSIK</sequence>
<protein>
    <submittedName>
        <fullName evidence="5">AraC family transcriptional regulator</fullName>
    </submittedName>
</protein>
<dbReference type="SMART" id="SM00342">
    <property type="entry name" value="HTH_ARAC"/>
    <property type="match status" value="1"/>
</dbReference>